<evidence type="ECO:0000256" key="2">
    <source>
        <dbReference type="ARBA" id="ARBA00044942"/>
    </source>
</evidence>
<dbReference type="GO" id="GO:0008199">
    <property type="term" value="F:ferric iron binding"/>
    <property type="evidence" value="ECO:0007669"/>
    <property type="project" value="InterPro"/>
</dbReference>
<dbReference type="Proteomes" id="UP000645828">
    <property type="component" value="Unassembled WGS sequence"/>
</dbReference>
<dbReference type="GO" id="GO:0006826">
    <property type="term" value="P:iron ion transport"/>
    <property type="evidence" value="ECO:0007669"/>
    <property type="project" value="InterPro"/>
</dbReference>
<dbReference type="PANTHER" id="PTHR11431">
    <property type="entry name" value="FERRITIN"/>
    <property type="match status" value="1"/>
</dbReference>
<feature type="chain" id="PRO_5032602047" description="Ferritin light chain" evidence="6">
    <location>
        <begin position="20"/>
        <end position="72"/>
    </location>
</feature>
<comment type="subunit">
    <text evidence="4">Oligomer of 24 subunits. There are two types of subunits: L (light) chain and H (heavy) chain. The major chain can be light or heavy, depending on the species and tissue type. The functional molecule forms a roughly spherical shell with a diameter of 12 nm and contains a central cavity into which the insoluble mineral iron core is deposited. Interacts with NCOA4.</text>
</comment>
<evidence type="ECO:0000256" key="5">
    <source>
        <dbReference type="PIRSR" id="PIRSR601519-1"/>
    </source>
</evidence>
<dbReference type="InterPro" id="IPR009078">
    <property type="entry name" value="Ferritin-like_SF"/>
</dbReference>
<comment type="function">
    <text evidence="3">Stores iron in a soluble, non-toxic, readily available form. Important for iron homeostasis. Iron is taken up in the ferrous form and deposited as ferric hydroxides after oxidation. Also plays a role in delivery of iron to cells. Mediates iron uptake in capsule cells of the developing kidney. Delivery to lysosomes by the cargo receptor NCOA4 for autophagic degradation and release or iron.</text>
</comment>
<dbReference type="GO" id="GO:0006879">
    <property type="term" value="P:intracellular iron ion homeostasis"/>
    <property type="evidence" value="ECO:0007669"/>
    <property type="project" value="InterPro"/>
</dbReference>
<keyword evidence="8" id="KW-1185">Reference proteome</keyword>
<keyword evidence="6" id="KW-0732">Signal</keyword>
<feature type="signal peptide" evidence="6">
    <location>
        <begin position="1"/>
        <end position="19"/>
    </location>
</feature>
<proteinExistence type="predicted"/>
<keyword evidence="5" id="KW-0408">Iron</keyword>
<organism evidence="7 8">
    <name type="scientific">Nyctereutes procyonoides</name>
    <name type="common">Raccoon dog</name>
    <name type="synonym">Canis procyonoides</name>
    <dbReference type="NCBI Taxonomy" id="34880"/>
    <lineage>
        <taxon>Eukaryota</taxon>
        <taxon>Metazoa</taxon>
        <taxon>Chordata</taxon>
        <taxon>Craniata</taxon>
        <taxon>Vertebrata</taxon>
        <taxon>Euteleostomi</taxon>
        <taxon>Mammalia</taxon>
        <taxon>Eutheria</taxon>
        <taxon>Laurasiatheria</taxon>
        <taxon>Carnivora</taxon>
        <taxon>Caniformia</taxon>
        <taxon>Canidae</taxon>
        <taxon>Nyctereutes</taxon>
    </lineage>
</organism>
<protein>
    <recommendedName>
        <fullName evidence="1">Ferritin light chain</fullName>
    </recommendedName>
</protein>
<dbReference type="AlphaFoldDB" id="A0A811ZI24"/>
<comment type="caution">
    <text evidence="7">The sequence shown here is derived from an EMBL/GenBank/DDBJ whole genome shotgun (WGS) entry which is preliminary data.</text>
</comment>
<gene>
    <name evidence="7" type="ORF">NYPRO_LOCUS21159</name>
</gene>
<dbReference type="GO" id="GO:0008198">
    <property type="term" value="F:ferrous iron binding"/>
    <property type="evidence" value="ECO:0007669"/>
    <property type="project" value="TreeGrafter"/>
</dbReference>
<evidence type="ECO:0000256" key="6">
    <source>
        <dbReference type="SAM" id="SignalP"/>
    </source>
</evidence>
<dbReference type="InterPro" id="IPR012347">
    <property type="entry name" value="Ferritin-like"/>
</dbReference>
<dbReference type="InterPro" id="IPR001519">
    <property type="entry name" value="Ferritin"/>
</dbReference>
<evidence type="ECO:0000256" key="1">
    <source>
        <dbReference type="ARBA" id="ARBA00040044"/>
    </source>
</evidence>
<dbReference type="GO" id="GO:0044754">
    <property type="term" value="C:autolysosome"/>
    <property type="evidence" value="ECO:0007669"/>
    <property type="project" value="UniProtKB-SubCell"/>
</dbReference>
<evidence type="ECO:0000256" key="4">
    <source>
        <dbReference type="ARBA" id="ARBA00047045"/>
    </source>
</evidence>
<feature type="binding site" evidence="5">
    <location>
        <position position="47"/>
    </location>
    <ligand>
        <name>Fe cation</name>
        <dbReference type="ChEBI" id="CHEBI:24875"/>
        <label>1</label>
    </ligand>
</feature>
<evidence type="ECO:0000256" key="3">
    <source>
        <dbReference type="ARBA" id="ARBA00045578"/>
    </source>
</evidence>
<evidence type="ECO:0000313" key="8">
    <source>
        <dbReference type="Proteomes" id="UP000645828"/>
    </source>
</evidence>
<dbReference type="EMBL" id="CAJHUB010000766">
    <property type="protein sequence ID" value="CAD7688366.1"/>
    <property type="molecule type" value="Genomic_DNA"/>
</dbReference>
<accession>A0A811ZI24</accession>
<dbReference type="SUPFAM" id="SSF47240">
    <property type="entry name" value="Ferritin-like"/>
    <property type="match status" value="1"/>
</dbReference>
<dbReference type="PANTHER" id="PTHR11431:SF47">
    <property type="entry name" value="FERRITIN LIGHT CHAIN"/>
    <property type="match status" value="1"/>
</dbReference>
<keyword evidence="5" id="KW-0479">Metal-binding</keyword>
<sequence>MWLCSTFFLSVRCFNLNQALWDLHALGSALTYPHLCDFLVNHFLEEQVKLIRKMGDQLTNLCSLAGLGEDLF</sequence>
<name>A0A811ZI24_NYCPR</name>
<dbReference type="Gene3D" id="1.20.1260.10">
    <property type="match status" value="1"/>
</dbReference>
<reference evidence="7" key="1">
    <citation type="submission" date="2020-12" db="EMBL/GenBank/DDBJ databases">
        <authorList>
            <consortium name="Molecular Ecology Group"/>
        </authorList>
    </citation>
    <scope>NUCLEOTIDE SEQUENCE</scope>
    <source>
        <strain evidence="7">TBG_1078</strain>
    </source>
</reference>
<evidence type="ECO:0000313" key="7">
    <source>
        <dbReference type="EMBL" id="CAD7688366.1"/>
    </source>
</evidence>
<comment type="subcellular location">
    <subcellularLocation>
        <location evidence="2">Autolysosome</location>
    </subcellularLocation>
</comment>